<sequence>MLRIVLKLLRVNLKAKIGIYGLVLLIFLFEAEKFNKNVIAIKKKELSH</sequence>
<comment type="caution">
    <text evidence="1">The sequence shown here is derived from an EMBL/GenBank/DDBJ whole genome shotgun (WGS) entry which is preliminary data.</text>
</comment>
<name>A0ABP2KM55_9BACE</name>
<keyword evidence="2" id="KW-1185">Reference proteome</keyword>
<organism evidence="1 2">
    <name type="scientific">Bacteroides clarus YIT 12056</name>
    <dbReference type="NCBI Taxonomy" id="762984"/>
    <lineage>
        <taxon>Bacteria</taxon>
        <taxon>Pseudomonadati</taxon>
        <taxon>Bacteroidota</taxon>
        <taxon>Bacteroidia</taxon>
        <taxon>Bacteroidales</taxon>
        <taxon>Bacteroidaceae</taxon>
        <taxon>Bacteroides</taxon>
    </lineage>
</organism>
<gene>
    <name evidence="1" type="ORF">HMPREF9445_02891</name>
</gene>
<dbReference type="Proteomes" id="UP000010321">
    <property type="component" value="Unassembled WGS sequence"/>
</dbReference>
<protein>
    <submittedName>
        <fullName evidence="1">Uncharacterized protein</fullName>
    </submittedName>
</protein>
<proteinExistence type="predicted"/>
<reference evidence="1 2" key="1">
    <citation type="submission" date="2011-02" db="EMBL/GenBank/DDBJ databases">
        <authorList>
            <person name="Weinstock G."/>
            <person name="Sodergren E."/>
            <person name="Clifton S."/>
            <person name="Fulton L."/>
            <person name="Fulton B."/>
            <person name="Courtney L."/>
            <person name="Fronick C."/>
            <person name="Harrison M."/>
            <person name="Strong C."/>
            <person name="Farmer C."/>
            <person name="Delahaunty K."/>
            <person name="Markovic C."/>
            <person name="Hall O."/>
            <person name="Minx P."/>
            <person name="Tomlinson C."/>
            <person name="Mitreva M."/>
            <person name="Hou S."/>
            <person name="Chen J."/>
            <person name="Wollam A."/>
            <person name="Pepin K.H."/>
            <person name="Johnson M."/>
            <person name="Bhonagiri V."/>
            <person name="Zhang X."/>
            <person name="Suruliraj S."/>
            <person name="Warren W."/>
            <person name="Chinwalla A."/>
            <person name="Mardis E.R."/>
            <person name="Wilson R.K."/>
        </authorList>
    </citation>
    <scope>NUCLEOTIDE SEQUENCE [LARGE SCALE GENOMIC DNA]</scope>
    <source>
        <strain evidence="1 2">YIT 12056</strain>
    </source>
</reference>
<evidence type="ECO:0000313" key="1">
    <source>
        <dbReference type="EMBL" id="EGF49522.1"/>
    </source>
</evidence>
<evidence type="ECO:0000313" key="2">
    <source>
        <dbReference type="Proteomes" id="UP000010321"/>
    </source>
</evidence>
<accession>A0ABP2KM55</accession>
<dbReference type="EMBL" id="AFBM01000031">
    <property type="protein sequence ID" value="EGF49522.1"/>
    <property type="molecule type" value="Genomic_DNA"/>
</dbReference>